<accession>A0ABS6HT54</accession>
<protein>
    <recommendedName>
        <fullName evidence="3">Helix-turn-helix domain-containing protein</fullName>
    </recommendedName>
</protein>
<evidence type="ECO:0000313" key="1">
    <source>
        <dbReference type="EMBL" id="MBU8825816.1"/>
    </source>
</evidence>
<dbReference type="Proteomes" id="UP000696413">
    <property type="component" value="Unassembled WGS sequence"/>
</dbReference>
<dbReference type="EMBL" id="JAHBOM010000019">
    <property type="protein sequence ID" value="MBU8825816.1"/>
    <property type="molecule type" value="Genomic_DNA"/>
</dbReference>
<evidence type="ECO:0000313" key="2">
    <source>
        <dbReference type="Proteomes" id="UP000696413"/>
    </source>
</evidence>
<dbReference type="RefSeq" id="WP_214395594.1">
    <property type="nucleotide sequence ID" value="NZ_JAHBOL010000044.1"/>
</dbReference>
<gene>
    <name evidence="1" type="ORF">KL859_23445</name>
</gene>
<reference evidence="1 2" key="1">
    <citation type="submission" date="2021-05" db="EMBL/GenBank/DDBJ databases">
        <title>Draft Genome Sequences of Clinical Respiratory Isolates of Mycobacterium goodii Recovered in Ireland.</title>
        <authorList>
            <person name="Flanagan P.R."/>
            <person name="Mok S."/>
            <person name="Roycroft E."/>
            <person name="Rogers T.R."/>
            <person name="Fitzgibbon M."/>
        </authorList>
    </citation>
    <scope>NUCLEOTIDE SEQUENCE [LARGE SCALE GENOMIC DNA]</scope>
    <source>
        <strain evidence="1 2">14IE55</strain>
    </source>
</reference>
<name>A0ABS6HT54_MYCGD</name>
<proteinExistence type="predicted"/>
<comment type="caution">
    <text evidence="1">The sequence shown here is derived from an EMBL/GenBank/DDBJ whole genome shotgun (WGS) entry which is preliminary data.</text>
</comment>
<keyword evidence="2" id="KW-1185">Reference proteome</keyword>
<evidence type="ECO:0008006" key="3">
    <source>
        <dbReference type="Google" id="ProtNLM"/>
    </source>
</evidence>
<organism evidence="1 2">
    <name type="scientific">Mycolicibacterium goodii</name>
    <name type="common">Mycobacterium goodii</name>
    <dbReference type="NCBI Taxonomy" id="134601"/>
    <lineage>
        <taxon>Bacteria</taxon>
        <taxon>Bacillati</taxon>
        <taxon>Actinomycetota</taxon>
        <taxon>Actinomycetes</taxon>
        <taxon>Mycobacteriales</taxon>
        <taxon>Mycobacteriaceae</taxon>
        <taxon>Mycolicibacterium</taxon>
    </lineage>
</organism>
<sequence>MSATLGDHFVHAEEARVDSLEKLKTYLTEAEQRDVKRDEFSDLFALSLRVLELDHEAAARLFKTSRPTVSRWAAGQSAPHMLGRSAVFRALRKVASDRIRQHPVAMG</sequence>